<dbReference type="NCBIfam" id="NF005881">
    <property type="entry name" value="PRK07832.1"/>
    <property type="match status" value="1"/>
</dbReference>
<dbReference type="PANTHER" id="PTHR24322">
    <property type="entry name" value="PKSB"/>
    <property type="match status" value="1"/>
</dbReference>
<reference evidence="5" key="1">
    <citation type="submission" date="2016-11" db="EMBL/GenBank/DDBJ databases">
        <authorList>
            <person name="Varghese N."/>
            <person name="Submissions S."/>
        </authorList>
    </citation>
    <scope>NUCLEOTIDE SEQUENCE [LARGE SCALE GENOMIC DNA]</scope>
    <source>
        <strain evidence="5">DSM 16219</strain>
    </source>
</reference>
<evidence type="ECO:0000313" key="4">
    <source>
        <dbReference type="EMBL" id="SHJ13182.1"/>
    </source>
</evidence>
<dbReference type="Proteomes" id="UP000183994">
    <property type="component" value="Unassembled WGS sequence"/>
</dbReference>
<dbReference type="STRING" id="1121393.SAMN02745216_01101"/>
<dbReference type="InterPro" id="IPR036291">
    <property type="entry name" value="NAD(P)-bd_dom_sf"/>
</dbReference>
<dbReference type="InterPro" id="IPR002347">
    <property type="entry name" value="SDR_fam"/>
</dbReference>
<dbReference type="Pfam" id="PF00106">
    <property type="entry name" value="adh_short"/>
    <property type="match status" value="1"/>
</dbReference>
<comment type="similarity">
    <text evidence="1 3">Belongs to the short-chain dehydrogenases/reductases (SDR) family.</text>
</comment>
<dbReference type="PRINTS" id="PR00081">
    <property type="entry name" value="GDHRDH"/>
</dbReference>
<dbReference type="RefSeq" id="WP_073473763.1">
    <property type="nucleotide sequence ID" value="NZ_FQZU01000004.1"/>
</dbReference>
<dbReference type="GO" id="GO:0016616">
    <property type="term" value="F:oxidoreductase activity, acting on the CH-OH group of donors, NAD or NADP as acceptor"/>
    <property type="evidence" value="ECO:0007669"/>
    <property type="project" value="TreeGrafter"/>
</dbReference>
<accession>A0A1M6GTI6</accession>
<dbReference type="CDD" id="cd05233">
    <property type="entry name" value="SDR_c"/>
    <property type="match status" value="1"/>
</dbReference>
<evidence type="ECO:0000256" key="1">
    <source>
        <dbReference type="ARBA" id="ARBA00006484"/>
    </source>
</evidence>
<dbReference type="PANTHER" id="PTHR24322:SF736">
    <property type="entry name" value="RETINOL DEHYDROGENASE 10"/>
    <property type="match status" value="1"/>
</dbReference>
<dbReference type="FunFam" id="3.40.50.720:FF:000084">
    <property type="entry name" value="Short-chain dehydrogenase reductase"/>
    <property type="match status" value="1"/>
</dbReference>
<organism evidence="4 5">
    <name type="scientific">Desulfatibacillum alkenivorans DSM 16219</name>
    <dbReference type="NCBI Taxonomy" id="1121393"/>
    <lineage>
        <taxon>Bacteria</taxon>
        <taxon>Pseudomonadati</taxon>
        <taxon>Thermodesulfobacteriota</taxon>
        <taxon>Desulfobacteria</taxon>
        <taxon>Desulfobacterales</taxon>
        <taxon>Desulfatibacillaceae</taxon>
        <taxon>Desulfatibacillum</taxon>
    </lineage>
</organism>
<sequence length="276" mass="29888">MIIKGRKAMVTGAASGIGRAAAMALAAKGAVLFITDINETGLKQTAKEIESRGGRVGLAKALDISDYEAVSAFARQIHQECGVMDILVNNAGVALFAQPQDYTMEDWRRIIGVNLWGVINGIQCFMPEMVKRGRGGHIVNVSSTAGLFGLPWHLAYCASKHGVVGISEVLKYDLHKHGIKVTVVCPGAVNTGILESVQIKAPVSGIDKLKEKFRKIALTPEKVGGQIVRAIEKNQYLLITSGDIKALYFFKTKCFLVYHGIMRMMTRIMDKGLGIG</sequence>
<name>A0A1M6GTI6_9BACT</name>
<evidence type="ECO:0000256" key="2">
    <source>
        <dbReference type="ARBA" id="ARBA00023002"/>
    </source>
</evidence>
<keyword evidence="5" id="KW-1185">Reference proteome</keyword>
<dbReference type="PRINTS" id="PR00080">
    <property type="entry name" value="SDRFAMILY"/>
</dbReference>
<dbReference type="Gene3D" id="3.40.50.720">
    <property type="entry name" value="NAD(P)-binding Rossmann-like Domain"/>
    <property type="match status" value="1"/>
</dbReference>
<dbReference type="OrthoDB" id="5419864at2"/>
<evidence type="ECO:0000313" key="5">
    <source>
        <dbReference type="Proteomes" id="UP000183994"/>
    </source>
</evidence>
<dbReference type="SUPFAM" id="SSF51735">
    <property type="entry name" value="NAD(P)-binding Rossmann-fold domains"/>
    <property type="match status" value="1"/>
</dbReference>
<dbReference type="EMBL" id="FQZU01000004">
    <property type="protein sequence ID" value="SHJ13182.1"/>
    <property type="molecule type" value="Genomic_DNA"/>
</dbReference>
<protein>
    <submittedName>
        <fullName evidence="4">NADP-dependent 3-hydroxy acid dehydrogenase YdfG</fullName>
    </submittedName>
</protein>
<gene>
    <name evidence="4" type="ORF">SAMN02745216_01101</name>
</gene>
<keyword evidence="2" id="KW-0560">Oxidoreductase</keyword>
<dbReference type="AlphaFoldDB" id="A0A1M6GTI6"/>
<proteinExistence type="inferred from homology"/>
<evidence type="ECO:0000256" key="3">
    <source>
        <dbReference type="RuleBase" id="RU000363"/>
    </source>
</evidence>